<proteinExistence type="predicted"/>
<dbReference type="Proteomes" id="UP000298551">
    <property type="component" value="Chromosome"/>
</dbReference>
<dbReference type="RefSeq" id="WP_136913544.1">
    <property type="nucleotide sequence ID" value="NZ_CP039371.1"/>
</dbReference>
<name>A0A4D6X5L6_PSEPU</name>
<dbReference type="AlphaFoldDB" id="A0A4D6X5L6"/>
<sequence>MHQGHHLCGEPINMASSSAVHSNATNFQSFVQNHVDQRTGQYTLSIDLNAPTGNDLTGPNLPLRLAFSPFNDEDSGFGKGWDLALTQYVPGSRMLTLHTGESYKVTGSGPQPAIQEKKIDSFHFHDDSEGDKQQYRVVHKSGLVEILSVYGDTRPIALPSQVQSPSGHTLTLSYTPDTRRLTRIVDGSGVPLIELDYTEGLVTVDVHPRAGDDGQPFLRYRLELKNRSLVEVALPPELGGNWRFEYTTANGQTSLKKVMTPQGSVERSTTVKMATRAISCPALNPPGRCHG</sequence>
<evidence type="ECO:0000313" key="2">
    <source>
        <dbReference type="Proteomes" id="UP000298551"/>
    </source>
</evidence>
<gene>
    <name evidence="1" type="ORF">E6B08_08135</name>
</gene>
<dbReference type="EMBL" id="CP039371">
    <property type="protein sequence ID" value="QCI11367.1"/>
    <property type="molecule type" value="Genomic_DNA"/>
</dbReference>
<protein>
    <recommendedName>
        <fullName evidence="3">YD repeat-containing protein</fullName>
    </recommendedName>
</protein>
<accession>A0A4D6X5L6</accession>
<evidence type="ECO:0000313" key="1">
    <source>
        <dbReference type="EMBL" id="QCI11367.1"/>
    </source>
</evidence>
<organism evidence="1 2">
    <name type="scientific">Pseudomonas putida</name>
    <name type="common">Arthrobacter siderocapsulatus</name>
    <dbReference type="NCBI Taxonomy" id="303"/>
    <lineage>
        <taxon>Bacteria</taxon>
        <taxon>Pseudomonadati</taxon>
        <taxon>Pseudomonadota</taxon>
        <taxon>Gammaproteobacteria</taxon>
        <taxon>Pseudomonadales</taxon>
        <taxon>Pseudomonadaceae</taxon>
        <taxon>Pseudomonas</taxon>
    </lineage>
</organism>
<evidence type="ECO:0008006" key="3">
    <source>
        <dbReference type="Google" id="ProtNLM"/>
    </source>
</evidence>
<dbReference type="OrthoDB" id="6897924at2"/>
<reference evidence="2" key="1">
    <citation type="submission" date="2019-04" db="EMBL/GenBank/DDBJ databases">
        <title>Genome sequence of Pseudomonas putida 1290, an auxin catabolizing strain.</title>
        <authorList>
            <person name="Laird T.S."/>
            <person name="Leveau J.H.J."/>
        </authorList>
    </citation>
    <scope>NUCLEOTIDE SEQUENCE [LARGE SCALE GENOMIC DNA]</scope>
    <source>
        <strain evidence="2">1290</strain>
    </source>
</reference>